<comment type="pathway">
    <text evidence="1">Cell wall biogenesis; cell wall polysaccharide biosynthesis.</text>
</comment>
<protein>
    <submittedName>
        <fullName evidence="5">Uncharacterized protein</fullName>
    </submittedName>
</protein>
<evidence type="ECO:0000256" key="4">
    <source>
        <dbReference type="ARBA" id="ARBA00022679"/>
    </source>
</evidence>
<dbReference type="RefSeq" id="WP_184089419.1">
    <property type="nucleotide sequence ID" value="NZ_AP023367.1"/>
</dbReference>
<comment type="similarity">
    <text evidence="2">Belongs to the glycosyltransferase 2 family.</text>
</comment>
<name>A0A6S6R6P7_9FIRM</name>
<evidence type="ECO:0000313" key="6">
    <source>
        <dbReference type="Proteomes" id="UP000515561"/>
    </source>
</evidence>
<gene>
    <name evidence="5" type="ORF">acsn021_22600</name>
</gene>
<keyword evidence="6" id="KW-1185">Reference proteome</keyword>
<organism evidence="5 6">
    <name type="scientific">Anaerocolumna cellulosilytica</name>
    <dbReference type="NCBI Taxonomy" id="433286"/>
    <lineage>
        <taxon>Bacteria</taxon>
        <taxon>Bacillati</taxon>
        <taxon>Bacillota</taxon>
        <taxon>Clostridia</taxon>
        <taxon>Lachnospirales</taxon>
        <taxon>Lachnospiraceae</taxon>
        <taxon>Anaerocolumna</taxon>
    </lineage>
</organism>
<keyword evidence="3" id="KW-0328">Glycosyltransferase</keyword>
<dbReference type="EMBL" id="AP023367">
    <property type="protein sequence ID" value="BCJ94691.1"/>
    <property type="molecule type" value="Genomic_DNA"/>
</dbReference>
<dbReference type="PANTHER" id="PTHR43179:SF12">
    <property type="entry name" value="GALACTOFURANOSYLTRANSFERASE GLFT2"/>
    <property type="match status" value="1"/>
</dbReference>
<accession>A0A6S6R6P7</accession>
<dbReference type="KEGG" id="acel:acsn021_22600"/>
<dbReference type="SUPFAM" id="SSF53448">
    <property type="entry name" value="Nucleotide-diphospho-sugar transferases"/>
    <property type="match status" value="1"/>
</dbReference>
<proteinExistence type="inferred from homology"/>
<evidence type="ECO:0000256" key="1">
    <source>
        <dbReference type="ARBA" id="ARBA00004776"/>
    </source>
</evidence>
<sequence length="300" mass="34784">MNFRIAVVILNYMNYEDTLECIQSVLSQTYRNYDIIVVENGSPNNSYQALLQHLKRNQKITLLKSNKNLGYAKGNNLGIRYAKERLNADYVFVCNSDITFQPDLFETILKTNYKGIGVISPTVYYPYGTKQPVSLQTSSIYKTILSTVTGIFAAWLMCLPLINKLVHLFHKDSQIEAAYPFNNEEFTYNIQGCSYFLTPAYFRYYQQLYPKTFLYWEEINLAVYLSKTGLKAIIVETSPVIHKDKKSFIRLVSPHNADIKKLKYSTDSLFHSLPMFFSNYPSIVRRYDTSRLKSNQKGLK</sequence>
<dbReference type="Proteomes" id="UP000515561">
    <property type="component" value="Chromosome"/>
</dbReference>
<evidence type="ECO:0000313" key="5">
    <source>
        <dbReference type="EMBL" id="BCJ94691.1"/>
    </source>
</evidence>
<keyword evidence="4" id="KW-0808">Transferase</keyword>
<evidence type="ECO:0000256" key="2">
    <source>
        <dbReference type="ARBA" id="ARBA00006739"/>
    </source>
</evidence>
<dbReference type="InterPro" id="IPR029044">
    <property type="entry name" value="Nucleotide-diphossugar_trans"/>
</dbReference>
<dbReference type="GO" id="GO:0016757">
    <property type="term" value="F:glycosyltransferase activity"/>
    <property type="evidence" value="ECO:0007669"/>
    <property type="project" value="UniProtKB-KW"/>
</dbReference>
<evidence type="ECO:0000256" key="3">
    <source>
        <dbReference type="ARBA" id="ARBA00022676"/>
    </source>
</evidence>
<dbReference type="PANTHER" id="PTHR43179">
    <property type="entry name" value="RHAMNOSYLTRANSFERASE WBBL"/>
    <property type="match status" value="1"/>
</dbReference>
<dbReference type="Gene3D" id="3.90.550.10">
    <property type="entry name" value="Spore Coat Polysaccharide Biosynthesis Protein SpsA, Chain A"/>
    <property type="match status" value="1"/>
</dbReference>
<dbReference type="Pfam" id="PF00535">
    <property type="entry name" value="Glycos_transf_2"/>
    <property type="match status" value="1"/>
</dbReference>
<dbReference type="InterPro" id="IPR001173">
    <property type="entry name" value="Glyco_trans_2-like"/>
</dbReference>
<dbReference type="AlphaFoldDB" id="A0A6S6R6P7"/>
<reference evidence="5 6" key="1">
    <citation type="journal article" date="2016" name="Int. J. Syst. Evol. Microbiol.">
        <title>Descriptions of Anaerotaenia torta gen. nov., sp. nov. and Anaerocolumna cellulosilytica gen. nov., sp. nov. isolated from a methanogenic reactor of cattle waste.</title>
        <authorList>
            <person name="Uek A."/>
            <person name="Ohtaki Y."/>
            <person name="Kaku N."/>
            <person name="Ueki K."/>
        </authorList>
    </citation>
    <scope>NUCLEOTIDE SEQUENCE [LARGE SCALE GENOMIC DNA]</scope>
    <source>
        <strain evidence="5 6">SN021</strain>
    </source>
</reference>